<organism evidence="1 2">
    <name type="scientific">Nocardioides simplex</name>
    <name type="common">Arthrobacter simplex</name>
    <dbReference type="NCBI Taxonomy" id="2045"/>
    <lineage>
        <taxon>Bacteria</taxon>
        <taxon>Bacillati</taxon>
        <taxon>Actinomycetota</taxon>
        <taxon>Actinomycetes</taxon>
        <taxon>Propionibacteriales</taxon>
        <taxon>Nocardioidaceae</taxon>
        <taxon>Pimelobacter</taxon>
    </lineage>
</organism>
<name>A0A0A1DMF6_NOCSI</name>
<dbReference type="AlphaFoldDB" id="A0A0A1DMF6"/>
<accession>A0A0A1DMF6</accession>
<dbReference type="EMBL" id="CP009896">
    <property type="protein sequence ID" value="AIY17753.1"/>
    <property type="molecule type" value="Genomic_DNA"/>
</dbReference>
<dbReference type="HOGENOM" id="CLU_2465944_0_0_11"/>
<evidence type="ECO:0000313" key="2">
    <source>
        <dbReference type="Proteomes" id="UP000030300"/>
    </source>
</evidence>
<dbReference type="STRING" id="2045.KR76_15070"/>
<proteinExistence type="predicted"/>
<dbReference type="KEGG" id="psim:KR76_15070"/>
<gene>
    <name evidence="1" type="ORF">KR76_15070</name>
</gene>
<dbReference type="GeneID" id="96610173"/>
<dbReference type="Proteomes" id="UP000030300">
    <property type="component" value="Chromosome"/>
</dbReference>
<dbReference type="RefSeq" id="WP_038679406.1">
    <property type="nucleotide sequence ID" value="NZ_BJMC01000009.1"/>
</dbReference>
<evidence type="ECO:0000313" key="1">
    <source>
        <dbReference type="EMBL" id="AIY17753.1"/>
    </source>
</evidence>
<sequence>MSALARRVDRPLVVVPIDTTESDDEITQAVIDAQREVGIRTTVELLIAGNRGRAHYELVRSVRRQWKAACGGQYPIEPAGLTHERSTR</sequence>
<keyword evidence="2" id="KW-1185">Reference proteome</keyword>
<protein>
    <submittedName>
        <fullName evidence="1">Uncharacterized protein</fullName>
    </submittedName>
</protein>
<reference evidence="1 2" key="1">
    <citation type="journal article" date="2015" name="Genome Announc.">
        <title>Complete Genome Sequence of Steroid-Transforming Nocardioides simplex VKM Ac-2033D.</title>
        <authorList>
            <person name="Shtratnikova V.Y."/>
            <person name="Schelkunov M.I."/>
            <person name="Pekov Y.A."/>
            <person name="Fokina V.V."/>
            <person name="Logacheva M.D."/>
            <person name="Sokolov S.L."/>
            <person name="Bragin E.Y."/>
            <person name="Ashapkin V.V."/>
            <person name="Donova M.V."/>
        </authorList>
    </citation>
    <scope>NUCLEOTIDE SEQUENCE [LARGE SCALE GENOMIC DNA]</scope>
    <source>
        <strain evidence="1 2">VKM Ac-2033D</strain>
    </source>
</reference>